<feature type="compositionally biased region" description="Basic and acidic residues" evidence="1">
    <location>
        <begin position="1"/>
        <end position="15"/>
    </location>
</feature>
<reference evidence="2 3" key="1">
    <citation type="submission" date="2016-06" db="EMBL/GenBank/DDBJ databases">
        <authorList>
            <person name="Kjaerup R.B."/>
            <person name="Dalgaard T.S."/>
            <person name="Juul-Madsen H.R."/>
        </authorList>
    </citation>
    <scope>NUCLEOTIDE SEQUENCE [LARGE SCALE GENOMIC DNA]</scope>
</reference>
<sequence length="75" mass="8420">MLKHTTEKKESEMSQKESSMQSTINQHNQMVADDADDSFDLPGLDDAEARVAEKRDAEENQEDISDEADCEGCKI</sequence>
<organism evidence="2 3">
    <name type="scientific">Erwinia phage vB_EamM_Kwan</name>
    <dbReference type="NCBI Taxonomy" id="1883374"/>
    <lineage>
        <taxon>Viruses</taxon>
        <taxon>Duplodnaviria</taxon>
        <taxon>Heunggongvirae</taxon>
        <taxon>Uroviricota</taxon>
        <taxon>Caudoviricetes</taxon>
        <taxon>Chimalliviridae</taxon>
        <taxon>Wellingtonvirus</taxon>
        <taxon>Wellingtonvirus wellington</taxon>
    </lineage>
</organism>
<feature type="region of interest" description="Disordered" evidence="1">
    <location>
        <begin position="1"/>
        <end position="75"/>
    </location>
</feature>
<dbReference type="Proteomes" id="UP000202923">
    <property type="component" value="Genome"/>
</dbReference>
<dbReference type="RefSeq" id="YP_009278864.1">
    <property type="nucleotide sequence ID" value="NC_031010.1"/>
</dbReference>
<evidence type="ECO:0000313" key="2">
    <source>
        <dbReference type="EMBL" id="ANZ49611.1"/>
    </source>
</evidence>
<name>A0A1B2IEB2_9CAUD</name>
<dbReference type="GeneID" id="29062103"/>
<gene>
    <name evidence="2" type="ORF">KWAN_259</name>
</gene>
<feature type="compositionally biased region" description="Acidic residues" evidence="1">
    <location>
        <begin position="33"/>
        <end position="46"/>
    </location>
</feature>
<evidence type="ECO:0000256" key="1">
    <source>
        <dbReference type="SAM" id="MobiDB-lite"/>
    </source>
</evidence>
<dbReference type="KEGG" id="vg:29062103"/>
<feature type="compositionally biased region" description="Basic and acidic residues" evidence="1">
    <location>
        <begin position="47"/>
        <end position="58"/>
    </location>
</feature>
<evidence type="ECO:0000313" key="3">
    <source>
        <dbReference type="Proteomes" id="UP000202923"/>
    </source>
</evidence>
<protein>
    <submittedName>
        <fullName evidence="2">Uncharacterized protein</fullName>
    </submittedName>
</protein>
<accession>A0A1B2IEB2</accession>
<proteinExistence type="predicted"/>
<feature type="compositionally biased region" description="Acidic residues" evidence="1">
    <location>
        <begin position="59"/>
        <end position="75"/>
    </location>
</feature>
<dbReference type="EMBL" id="KX397369">
    <property type="protein sequence ID" value="ANZ49611.1"/>
    <property type="molecule type" value="Genomic_DNA"/>
</dbReference>